<dbReference type="SUPFAM" id="SSF141571">
    <property type="entry name" value="Pentapeptide repeat-like"/>
    <property type="match status" value="2"/>
</dbReference>
<keyword evidence="2" id="KW-1185">Reference proteome</keyword>
<dbReference type="PANTHER" id="PTHR14136">
    <property type="entry name" value="BTB_POZ DOMAIN-CONTAINING PROTEIN KCTD9"/>
    <property type="match status" value="1"/>
</dbReference>
<dbReference type="Gene3D" id="2.160.20.80">
    <property type="entry name" value="E3 ubiquitin-protein ligase SopA"/>
    <property type="match status" value="2"/>
</dbReference>
<organism evidence="1 2">
    <name type="scientific">Phormidium pseudopriestleyi FRX01</name>
    <dbReference type="NCBI Taxonomy" id="1759528"/>
    <lineage>
        <taxon>Bacteria</taxon>
        <taxon>Bacillati</taxon>
        <taxon>Cyanobacteriota</taxon>
        <taxon>Cyanophyceae</taxon>
        <taxon>Oscillatoriophycideae</taxon>
        <taxon>Oscillatoriales</taxon>
        <taxon>Oscillatoriaceae</taxon>
        <taxon>Phormidium</taxon>
    </lineage>
</organism>
<protein>
    <submittedName>
        <fullName evidence="1">Pentapeptide repeat-containing protein</fullName>
    </submittedName>
</protein>
<name>A0ABS3FW39_9CYAN</name>
<evidence type="ECO:0000313" key="2">
    <source>
        <dbReference type="Proteomes" id="UP000664844"/>
    </source>
</evidence>
<dbReference type="Proteomes" id="UP000664844">
    <property type="component" value="Unassembled WGS sequence"/>
</dbReference>
<evidence type="ECO:0000313" key="1">
    <source>
        <dbReference type="EMBL" id="MBO0351283.1"/>
    </source>
</evidence>
<gene>
    <name evidence="1" type="ORF">J0895_19825</name>
</gene>
<dbReference type="InterPro" id="IPR051082">
    <property type="entry name" value="Pentapeptide-BTB/POZ_domain"/>
</dbReference>
<comment type="caution">
    <text evidence="1">The sequence shown here is derived from an EMBL/GenBank/DDBJ whole genome shotgun (WGS) entry which is preliminary data.</text>
</comment>
<dbReference type="PANTHER" id="PTHR14136:SF17">
    <property type="entry name" value="BTB_POZ DOMAIN-CONTAINING PROTEIN KCTD9"/>
    <property type="match status" value="1"/>
</dbReference>
<dbReference type="RefSeq" id="WP_207089728.1">
    <property type="nucleotide sequence ID" value="NZ_JAFLQW010000520.1"/>
</dbReference>
<dbReference type="EMBL" id="JAFLQW010000520">
    <property type="protein sequence ID" value="MBO0351283.1"/>
    <property type="molecule type" value="Genomic_DNA"/>
</dbReference>
<reference evidence="1 2" key="1">
    <citation type="submission" date="2021-03" db="EMBL/GenBank/DDBJ databases">
        <title>Metabolic Capacity of the Antarctic Cyanobacterium Phormidium pseudopriestleyi that Sustains Oxygenic Photosynthesis in the Presence of Hydrogen Sulfide.</title>
        <authorList>
            <person name="Lumian J.E."/>
            <person name="Jungblut A.D."/>
            <person name="Dillon M.L."/>
            <person name="Hawes I."/>
            <person name="Doran P.T."/>
            <person name="Mackey T.J."/>
            <person name="Dick G.J."/>
            <person name="Grettenberger C.L."/>
            <person name="Sumner D.Y."/>
        </authorList>
    </citation>
    <scope>NUCLEOTIDE SEQUENCE [LARGE SCALE GENOMIC DNA]</scope>
    <source>
        <strain evidence="1 2">FRX01</strain>
    </source>
</reference>
<dbReference type="Pfam" id="PF00805">
    <property type="entry name" value="Pentapeptide"/>
    <property type="match status" value="5"/>
</dbReference>
<sequence length="512" mass="55154">MEAEELIKKYVAGARDFPGVMLTEVNLSQVNLSEVNLSGSNLSIANLSGADLTGANLSHAKLNVAKLNSAHLSGANLNGADLNVANLVRADLRGTLLIQASLIRAELMRAELSGANLTQADLNGANLREAKLRQAYLVSANVSEADMRGASLMGANLEQANLRETNLSGADLSGANLRNCELRQADLSHTKLMGVDLSGANLRWADLSEANLRGADLSGAKLSGANLRGADLSHANLLDASLVYADLTYANMIQVDWTGSDISGATLTGAKLHGVSRFGLKTEGIICEWLDLSPNGDRSQVYRFTPETSETFFHQTLPTVDLLIDAALDQDAHLALALAYHQIAHRYPDLIEPPNIEVSSRRTKLSFKIGNDLLLFSTAYVAILPFKDAGVTQENLEHLVDMIESEEISSLLNNAQEKVKEIKNSQTFSRIVQRGKFFQSPTQTVLTNSGDRTLDVHHNPHFGKRLVNIALGNNGVPPGPVISSPNFSLPPVNLLVNFIKGLHFSSNAISQK</sequence>
<proteinExistence type="predicted"/>
<accession>A0ABS3FW39</accession>
<dbReference type="InterPro" id="IPR001646">
    <property type="entry name" value="5peptide_repeat"/>
</dbReference>